<protein>
    <recommendedName>
        <fullName evidence="3">Transmembrane protein</fullName>
    </recommendedName>
</protein>
<feature type="transmembrane region" description="Helical" evidence="1">
    <location>
        <begin position="31"/>
        <end position="52"/>
    </location>
</feature>
<feature type="transmembrane region" description="Helical" evidence="1">
    <location>
        <begin position="7"/>
        <end position="25"/>
    </location>
</feature>
<sequence length="143" mass="16133">MLEIGAIGLLLYCFVSIGIFVEYYSSEADQFVMIFSFASPVAAFAWSIYLGALARFSLRQDAKILSLPFYLGVFAWSTCVISAMATFASNHFNNTSPLYIMVLFFLMTIFLTMVALVICFPCIFQGYRCIKHRQQIVEPTPNV</sequence>
<feature type="transmembrane region" description="Helical" evidence="1">
    <location>
        <begin position="64"/>
        <end position="87"/>
    </location>
</feature>
<gene>
    <name evidence="2" type="ORF">Harvfovirus36_3</name>
</gene>
<dbReference type="EMBL" id="MK072278">
    <property type="protein sequence ID" value="AYV81472.1"/>
    <property type="molecule type" value="Genomic_DNA"/>
</dbReference>
<keyword evidence="1" id="KW-1133">Transmembrane helix</keyword>
<proteinExistence type="predicted"/>
<keyword evidence="1" id="KW-0472">Membrane</keyword>
<feature type="transmembrane region" description="Helical" evidence="1">
    <location>
        <begin position="99"/>
        <end position="124"/>
    </location>
</feature>
<accession>A0A3G5A2N4</accession>
<evidence type="ECO:0000256" key="1">
    <source>
        <dbReference type="SAM" id="Phobius"/>
    </source>
</evidence>
<name>A0A3G5A2N4_9VIRU</name>
<keyword evidence="1" id="KW-0812">Transmembrane</keyword>
<evidence type="ECO:0000313" key="2">
    <source>
        <dbReference type="EMBL" id="AYV81472.1"/>
    </source>
</evidence>
<organism evidence="2">
    <name type="scientific">Harvfovirus sp</name>
    <dbReference type="NCBI Taxonomy" id="2487768"/>
    <lineage>
        <taxon>Viruses</taxon>
        <taxon>Varidnaviria</taxon>
        <taxon>Bamfordvirae</taxon>
        <taxon>Nucleocytoviricota</taxon>
        <taxon>Megaviricetes</taxon>
        <taxon>Imitervirales</taxon>
        <taxon>Mimiviridae</taxon>
        <taxon>Klosneuvirinae</taxon>
    </lineage>
</organism>
<reference evidence="2" key="1">
    <citation type="submission" date="2018-10" db="EMBL/GenBank/DDBJ databases">
        <title>Hidden diversity of soil giant viruses.</title>
        <authorList>
            <person name="Schulz F."/>
            <person name="Alteio L."/>
            <person name="Goudeau D."/>
            <person name="Ryan E.M."/>
            <person name="Malmstrom R.R."/>
            <person name="Blanchard J."/>
            <person name="Woyke T."/>
        </authorList>
    </citation>
    <scope>NUCLEOTIDE SEQUENCE</scope>
    <source>
        <strain evidence="2">HAV1</strain>
    </source>
</reference>
<evidence type="ECO:0008006" key="3">
    <source>
        <dbReference type="Google" id="ProtNLM"/>
    </source>
</evidence>